<dbReference type="InterPro" id="IPR011992">
    <property type="entry name" value="EF-hand-dom_pair"/>
</dbReference>
<feature type="domain" description="EF-hand" evidence="6">
    <location>
        <begin position="458"/>
        <end position="493"/>
    </location>
</feature>
<dbReference type="PROSITE" id="PS00018">
    <property type="entry name" value="EF_HAND_1"/>
    <property type="match status" value="6"/>
</dbReference>
<dbReference type="STRING" id="857967.G0R0U6"/>
<evidence type="ECO:0000256" key="4">
    <source>
        <dbReference type="SAM" id="MobiDB-lite"/>
    </source>
</evidence>
<evidence type="ECO:0000313" key="7">
    <source>
        <dbReference type="EMBL" id="EGR28906.1"/>
    </source>
</evidence>
<keyword evidence="5" id="KW-0472">Membrane</keyword>
<dbReference type="InParanoid" id="G0R0U6"/>
<dbReference type="SUPFAM" id="SSF47473">
    <property type="entry name" value="EF-hand"/>
    <property type="match status" value="2"/>
</dbReference>
<dbReference type="Gene3D" id="1.10.238.10">
    <property type="entry name" value="EF-hand"/>
    <property type="match status" value="4"/>
</dbReference>
<gene>
    <name evidence="7" type="ORF">IMG5_167000</name>
</gene>
<feature type="transmembrane region" description="Helical" evidence="5">
    <location>
        <begin position="28"/>
        <end position="51"/>
    </location>
</feature>
<dbReference type="PANTHER" id="PTHR34524">
    <property type="entry name" value="CALCYPHOSIN"/>
    <property type="match status" value="1"/>
</dbReference>
<keyword evidence="1" id="KW-0479">Metal-binding</keyword>
<keyword evidence="8" id="KW-1185">Reference proteome</keyword>
<keyword evidence="3" id="KW-0106">Calcium</keyword>
<feature type="domain" description="EF-hand" evidence="6">
    <location>
        <begin position="128"/>
        <end position="163"/>
    </location>
</feature>
<feature type="domain" description="EF-hand" evidence="6">
    <location>
        <begin position="391"/>
        <end position="421"/>
    </location>
</feature>
<keyword evidence="5" id="KW-0812">Transmembrane</keyword>
<name>G0R0U6_ICHMU</name>
<keyword evidence="5" id="KW-1133">Transmembrane helix</keyword>
<dbReference type="PROSITE" id="PS50222">
    <property type="entry name" value="EF_HAND_2"/>
    <property type="match status" value="6"/>
</dbReference>
<dbReference type="CDD" id="cd00051">
    <property type="entry name" value="EFh"/>
    <property type="match status" value="4"/>
</dbReference>
<dbReference type="eggNOG" id="KOG0032">
    <property type="taxonomic scope" value="Eukaryota"/>
</dbReference>
<feature type="domain" description="EF-hand" evidence="6">
    <location>
        <begin position="164"/>
        <end position="199"/>
    </location>
</feature>
<feature type="compositionally biased region" description="Basic and acidic residues" evidence="4">
    <location>
        <begin position="343"/>
        <end position="354"/>
    </location>
</feature>
<dbReference type="PANTHER" id="PTHR34524:SF6">
    <property type="entry name" value="CALCYPHOSINE LIKE"/>
    <property type="match status" value="1"/>
</dbReference>
<dbReference type="InterPro" id="IPR018247">
    <property type="entry name" value="EF_Hand_1_Ca_BS"/>
</dbReference>
<feature type="domain" description="EF-hand" evidence="6">
    <location>
        <begin position="200"/>
        <end position="235"/>
    </location>
</feature>
<dbReference type="OrthoDB" id="444540at2759"/>
<dbReference type="SMART" id="SM00054">
    <property type="entry name" value="EFh"/>
    <property type="match status" value="6"/>
</dbReference>
<dbReference type="Proteomes" id="UP000008983">
    <property type="component" value="Unassembled WGS sequence"/>
</dbReference>
<evidence type="ECO:0000256" key="3">
    <source>
        <dbReference type="ARBA" id="ARBA00022837"/>
    </source>
</evidence>
<evidence type="ECO:0000256" key="1">
    <source>
        <dbReference type="ARBA" id="ARBA00022723"/>
    </source>
</evidence>
<evidence type="ECO:0000256" key="2">
    <source>
        <dbReference type="ARBA" id="ARBA00022737"/>
    </source>
</evidence>
<keyword evidence="2" id="KW-0677">Repeat</keyword>
<sequence>MGKLKQMNFQNLQKEQEYQFQINKNQQIYIIIMIKMVTVYQIIKNLLTYYLTQTLYNHKSIIQKNKLNINLQKQKSIALTFKVIKQQSIIYRCRQSISFFFEILIKVTFEGRDRNTRIRQIVQSIISIQKKIVKKKIKIFDDDNSKDLNINEFRKAVKDIQVDITDQQIQEVFEYFDKDGSGSINYDEFLLTVRGPMNLKRRRLVQQAFQILDKDGSGVVDLYDIKQAYNAKMHPEVRSGKRTEDSVLLEFINTFESYTGFRGIKDGQITLPEFEDYYTFISASIDRDDYFDLMMNNAWKMNEFANKNLNTKGWTGDNQQKNTVQDYYNQNLQNRQQQQAQNKKKDNNFNEHPDVNNYYVKNPRLSQQAQEYFNQFKTKIITRGTRGIYSLRRLFRIIDDDNSKNLSLEEFAKCCKDLRMGLNEQQSQHLFDYFDRDGSGEISYDEFLISIVGEMNRNRKNLIQQVFNKLDRNKNGFIELDDIIGVYNTKQHPDVINGKKHEEEILGEFLDTFEQHHAMLNGDQSLRNRSVTQEEFYEYYNNVSASIDDDRYFELMIKNAWKI</sequence>
<feature type="domain" description="EF-hand" evidence="6">
    <location>
        <begin position="422"/>
        <end position="457"/>
    </location>
</feature>
<dbReference type="GO" id="GO:0005509">
    <property type="term" value="F:calcium ion binding"/>
    <property type="evidence" value="ECO:0007669"/>
    <property type="project" value="InterPro"/>
</dbReference>
<dbReference type="RefSeq" id="XP_004030142.1">
    <property type="nucleotide sequence ID" value="XM_004030094.1"/>
</dbReference>
<proteinExistence type="predicted"/>
<reference evidence="7 8" key="1">
    <citation type="submission" date="2011-07" db="EMBL/GenBank/DDBJ databases">
        <authorList>
            <person name="Coyne R."/>
            <person name="Brami D."/>
            <person name="Johnson J."/>
            <person name="Hostetler J."/>
            <person name="Hannick L."/>
            <person name="Clark T."/>
            <person name="Cassidy-Hanley D."/>
            <person name="Inman J."/>
        </authorList>
    </citation>
    <scope>NUCLEOTIDE SEQUENCE [LARGE SCALE GENOMIC DNA]</scope>
    <source>
        <strain evidence="7 8">G5</strain>
    </source>
</reference>
<protein>
    <recommendedName>
        <fullName evidence="6">EF-hand domain-containing protein</fullName>
    </recommendedName>
</protein>
<feature type="region of interest" description="Disordered" evidence="4">
    <location>
        <begin position="335"/>
        <end position="356"/>
    </location>
</feature>
<dbReference type="Pfam" id="PF13202">
    <property type="entry name" value="EF-hand_5"/>
    <property type="match status" value="2"/>
</dbReference>
<dbReference type="Pfam" id="PF13499">
    <property type="entry name" value="EF-hand_7"/>
    <property type="match status" value="2"/>
</dbReference>
<dbReference type="EMBL" id="GL984204">
    <property type="protein sequence ID" value="EGR28906.1"/>
    <property type="molecule type" value="Genomic_DNA"/>
</dbReference>
<evidence type="ECO:0000259" key="6">
    <source>
        <dbReference type="PROSITE" id="PS50222"/>
    </source>
</evidence>
<evidence type="ECO:0000313" key="8">
    <source>
        <dbReference type="Proteomes" id="UP000008983"/>
    </source>
</evidence>
<organism evidence="7 8">
    <name type="scientific">Ichthyophthirius multifiliis</name>
    <name type="common">White spot disease agent</name>
    <name type="synonym">Ich</name>
    <dbReference type="NCBI Taxonomy" id="5932"/>
    <lineage>
        <taxon>Eukaryota</taxon>
        <taxon>Sar</taxon>
        <taxon>Alveolata</taxon>
        <taxon>Ciliophora</taxon>
        <taxon>Intramacronucleata</taxon>
        <taxon>Oligohymenophorea</taxon>
        <taxon>Hymenostomatida</taxon>
        <taxon>Ophryoglenina</taxon>
        <taxon>Ichthyophthirius</taxon>
    </lineage>
</organism>
<accession>G0R0U6</accession>
<dbReference type="InterPro" id="IPR051581">
    <property type="entry name" value="Ca-bind"/>
</dbReference>
<evidence type="ECO:0000256" key="5">
    <source>
        <dbReference type="SAM" id="Phobius"/>
    </source>
</evidence>
<dbReference type="GeneID" id="14904994"/>
<dbReference type="InterPro" id="IPR002048">
    <property type="entry name" value="EF_hand_dom"/>
</dbReference>
<dbReference type="AlphaFoldDB" id="G0R0U6"/>
<dbReference type="OMA" id="MIRCDHA"/>